<evidence type="ECO:0008006" key="3">
    <source>
        <dbReference type="Google" id="ProtNLM"/>
    </source>
</evidence>
<accession>A0A917MA58</accession>
<dbReference type="InterPro" id="IPR009898">
    <property type="entry name" value="DUF1440"/>
</dbReference>
<evidence type="ECO:0000313" key="1">
    <source>
        <dbReference type="EMBL" id="GGG88808.1"/>
    </source>
</evidence>
<dbReference type="AlphaFoldDB" id="A0A917MA58"/>
<dbReference type="Proteomes" id="UP000647241">
    <property type="component" value="Unassembled WGS sequence"/>
</dbReference>
<evidence type="ECO:0000313" key="2">
    <source>
        <dbReference type="Proteomes" id="UP000647241"/>
    </source>
</evidence>
<dbReference type="EMBL" id="BMGT01000004">
    <property type="protein sequence ID" value="GGG88808.1"/>
    <property type="molecule type" value="Genomic_DNA"/>
</dbReference>
<name>A0A917MA58_9BACT</name>
<proteinExistence type="predicted"/>
<protein>
    <recommendedName>
        <fullName evidence="3">DUF1440 domain-containing protein</fullName>
    </recommendedName>
</protein>
<reference evidence="1" key="1">
    <citation type="journal article" date="2014" name="Int. J. Syst. Evol. Microbiol.">
        <title>Complete genome sequence of Corynebacterium casei LMG S-19264T (=DSM 44701T), isolated from a smear-ripened cheese.</title>
        <authorList>
            <consortium name="US DOE Joint Genome Institute (JGI-PGF)"/>
            <person name="Walter F."/>
            <person name="Albersmeier A."/>
            <person name="Kalinowski J."/>
            <person name="Ruckert C."/>
        </authorList>
    </citation>
    <scope>NUCLEOTIDE SEQUENCE</scope>
    <source>
        <strain evidence="1">CGMCC 1.12997</strain>
    </source>
</reference>
<gene>
    <name evidence="1" type="ORF">GCM10011585_36130</name>
</gene>
<sequence length="162" mass="16905">MSETQEERKTGPAKSLLKGMVAGLIGGLVATAAKSIAERVYPPRTHGEPEPPSVLAEKLAGHELTADQKAVAAETIHWGFGALTGAAYGALAEFYPAATAKDGAGFGMALASLTHEGALPAMGLSAPPEQQTTRERTSEMASHAIFGVVTETVRRVVRKVLR</sequence>
<comment type="caution">
    <text evidence="1">The sequence shown here is derived from an EMBL/GenBank/DDBJ whole genome shotgun (WGS) entry which is preliminary data.</text>
</comment>
<organism evidence="1 2">
    <name type="scientific">Edaphobacter dinghuensis</name>
    <dbReference type="NCBI Taxonomy" id="1560005"/>
    <lineage>
        <taxon>Bacteria</taxon>
        <taxon>Pseudomonadati</taxon>
        <taxon>Acidobacteriota</taxon>
        <taxon>Terriglobia</taxon>
        <taxon>Terriglobales</taxon>
        <taxon>Acidobacteriaceae</taxon>
        <taxon>Edaphobacter</taxon>
    </lineage>
</organism>
<dbReference type="RefSeq" id="WP_229739424.1">
    <property type="nucleotide sequence ID" value="NZ_BMGT01000004.1"/>
</dbReference>
<keyword evidence="2" id="KW-1185">Reference proteome</keyword>
<reference evidence="1" key="2">
    <citation type="submission" date="2020-09" db="EMBL/GenBank/DDBJ databases">
        <authorList>
            <person name="Sun Q."/>
            <person name="Zhou Y."/>
        </authorList>
    </citation>
    <scope>NUCLEOTIDE SEQUENCE</scope>
    <source>
        <strain evidence="1">CGMCC 1.12997</strain>
    </source>
</reference>
<dbReference type="Pfam" id="PF07274">
    <property type="entry name" value="DUF1440"/>
    <property type="match status" value="1"/>
</dbReference>